<gene>
    <name evidence="2" type="ORF">AYBTSS11_LOCUS13111</name>
</gene>
<feature type="transmembrane region" description="Helical" evidence="1">
    <location>
        <begin position="172"/>
        <end position="195"/>
    </location>
</feature>
<dbReference type="InterPro" id="IPR021369">
    <property type="entry name" value="DUF2985"/>
</dbReference>
<keyword evidence="1" id="KW-0812">Transmembrane</keyword>
<proteinExistence type="predicted"/>
<dbReference type="Pfam" id="PF11204">
    <property type="entry name" value="DUF2985"/>
    <property type="match status" value="1"/>
</dbReference>
<dbReference type="PANTHER" id="PTHR31045">
    <property type="entry name" value="PLAC8 FAMILY PROTEIN-RELATED"/>
    <property type="match status" value="1"/>
</dbReference>
<feature type="transmembrane region" description="Helical" evidence="1">
    <location>
        <begin position="122"/>
        <end position="144"/>
    </location>
</feature>
<reference evidence="2" key="1">
    <citation type="submission" date="2023-10" db="EMBL/GenBank/DDBJ databases">
        <authorList>
            <person name="Domelevo Entfellner J.-B."/>
        </authorList>
    </citation>
    <scope>NUCLEOTIDE SEQUENCE</scope>
</reference>
<dbReference type="Proteomes" id="UP001189624">
    <property type="component" value="Chromosome 4"/>
</dbReference>
<keyword evidence="1" id="KW-1133">Transmembrane helix</keyword>
<protein>
    <submittedName>
        <fullName evidence="2">Uncharacterized protein</fullName>
    </submittedName>
</protein>
<evidence type="ECO:0000256" key="1">
    <source>
        <dbReference type="SAM" id="Phobius"/>
    </source>
</evidence>
<keyword evidence="1" id="KW-0472">Membrane</keyword>
<keyword evidence="3" id="KW-1185">Reference proteome</keyword>
<dbReference type="PANTHER" id="PTHR31045:SF21">
    <property type="entry name" value="PLAC8 FAMILY PROTEIN"/>
    <property type="match status" value="1"/>
</dbReference>
<evidence type="ECO:0000313" key="3">
    <source>
        <dbReference type="Proteomes" id="UP001189624"/>
    </source>
</evidence>
<organism evidence="2 3">
    <name type="scientific">Sphenostylis stenocarpa</name>
    <dbReference type="NCBI Taxonomy" id="92480"/>
    <lineage>
        <taxon>Eukaryota</taxon>
        <taxon>Viridiplantae</taxon>
        <taxon>Streptophyta</taxon>
        <taxon>Embryophyta</taxon>
        <taxon>Tracheophyta</taxon>
        <taxon>Spermatophyta</taxon>
        <taxon>Magnoliopsida</taxon>
        <taxon>eudicotyledons</taxon>
        <taxon>Gunneridae</taxon>
        <taxon>Pentapetalae</taxon>
        <taxon>rosids</taxon>
        <taxon>fabids</taxon>
        <taxon>Fabales</taxon>
        <taxon>Fabaceae</taxon>
        <taxon>Papilionoideae</taxon>
        <taxon>50 kb inversion clade</taxon>
        <taxon>NPAAA clade</taxon>
        <taxon>indigoferoid/millettioid clade</taxon>
        <taxon>Phaseoleae</taxon>
        <taxon>Sphenostylis</taxon>
    </lineage>
</organism>
<dbReference type="AlphaFoldDB" id="A0AA86VFB5"/>
<dbReference type="GO" id="GO:0009975">
    <property type="term" value="F:cyclase activity"/>
    <property type="evidence" value="ECO:0007669"/>
    <property type="project" value="TreeGrafter"/>
</dbReference>
<sequence length="308" mass="35414">MQHQLTKQMIFQVNVNSALQFSSSQRRLLRDENHHVRKHRMLTSIANIFKLQRLTPFANLASPSTKHRQKTVGIYELSHFVPSSVREKLRKPFHCFYSKKIDWPSLGRSCKQWIKNPFNMTLLLWIICVAVSVAIIFLVMTGVLNKILTKQSQRNSWFEVEAKGRQNPKKNILPVFGVGICISIAIAALALAGVYCISIPLGKEYEIDEEAQNQIPISNTFGSRNDQSMATIRIDDEPELRTTEFHDIVADNFFCQKQTKNCVQPALNSFPPQDKAPQVTSNVHFILVSEKLSFQEKETKMSWKRLWP</sequence>
<evidence type="ECO:0000313" key="2">
    <source>
        <dbReference type="EMBL" id="CAJ1948290.1"/>
    </source>
</evidence>
<accession>A0AA86VFB5</accession>
<dbReference type="Gramene" id="rna-AYBTSS11_LOCUS13111">
    <property type="protein sequence ID" value="CAJ1948290.1"/>
    <property type="gene ID" value="gene-AYBTSS11_LOCUS13111"/>
</dbReference>
<dbReference type="GO" id="GO:0051762">
    <property type="term" value="P:sesquiterpene biosynthetic process"/>
    <property type="evidence" value="ECO:0007669"/>
    <property type="project" value="TreeGrafter"/>
</dbReference>
<name>A0AA86VFB5_9FABA</name>
<dbReference type="EMBL" id="OY731401">
    <property type="protein sequence ID" value="CAJ1948290.1"/>
    <property type="molecule type" value="Genomic_DNA"/>
</dbReference>